<protein>
    <submittedName>
        <fullName evidence="1">Uncharacterized protein</fullName>
    </submittedName>
</protein>
<sequence>MFTGIGRCIAAADASGGPPCARHFAPSNRFPKNLTVDRIRFP</sequence>
<dbReference type="EMBL" id="CM000833">
    <property type="protein sequence ID" value="EET04163.1"/>
    <property type="molecule type" value="Genomic_DNA"/>
</dbReference>
<reference evidence="1" key="1">
    <citation type="submission" date="2009-05" db="EMBL/GenBank/DDBJ databases">
        <authorList>
            <person name="Harkins D.M."/>
            <person name="DeShazer D."/>
            <person name="Woods D.E."/>
            <person name="Brinkac L.M."/>
            <person name="Brown K.A."/>
            <person name="Hung G.C."/>
            <person name="Tuanyok A."/>
            <person name="Zhang B."/>
            <person name="Nierman W.C."/>
        </authorList>
    </citation>
    <scope>NUCLEOTIDE SEQUENCE [LARGE SCALE GENOMIC DNA]</scope>
    <source>
        <strain evidence="1">1710a</strain>
    </source>
</reference>
<name>A0A0E1VTG1_BURPE</name>
<gene>
    <name evidence="1" type="ORF">BURPS1710A_A2170</name>
</gene>
<dbReference type="Proteomes" id="UP000001812">
    <property type="component" value="Chromosome II"/>
</dbReference>
<dbReference type="HOGENOM" id="CLU_3248308_0_0_4"/>
<dbReference type="AlphaFoldDB" id="A0A0E1VTG1"/>
<accession>A0A0E1VTG1</accession>
<organism evidence="1">
    <name type="scientific">Burkholderia pseudomallei 1710a</name>
    <dbReference type="NCBI Taxonomy" id="320371"/>
    <lineage>
        <taxon>Bacteria</taxon>
        <taxon>Pseudomonadati</taxon>
        <taxon>Pseudomonadota</taxon>
        <taxon>Betaproteobacteria</taxon>
        <taxon>Burkholderiales</taxon>
        <taxon>Burkholderiaceae</taxon>
        <taxon>Burkholderia</taxon>
        <taxon>pseudomallei group</taxon>
    </lineage>
</organism>
<evidence type="ECO:0000313" key="1">
    <source>
        <dbReference type="EMBL" id="EET04163.1"/>
    </source>
</evidence>
<proteinExistence type="predicted"/>